<reference evidence="8 9" key="1">
    <citation type="submission" date="2015-04" db="EMBL/GenBank/DDBJ databases">
        <title>Complete Sequence for the Genome of the Thioalkalivibrio versutus D301.</title>
        <authorList>
            <person name="Mu T."/>
            <person name="Zhou J."/>
            <person name="Xu X."/>
        </authorList>
    </citation>
    <scope>NUCLEOTIDE SEQUENCE [LARGE SCALE GENOMIC DNA]</scope>
    <source>
        <strain evidence="8 9">D301</strain>
    </source>
</reference>
<dbReference type="KEGG" id="tvr:TVD_11830"/>
<keyword evidence="3 6" id="KW-0540">Nuclease</keyword>
<dbReference type="PANTHER" id="PTHR34137">
    <property type="entry name" value="EXODEOXYRIBONUCLEASE 7 SMALL SUBUNIT"/>
    <property type="match status" value="1"/>
</dbReference>
<dbReference type="PANTHER" id="PTHR34137:SF1">
    <property type="entry name" value="EXODEOXYRIBONUCLEASE 7 SMALL SUBUNIT"/>
    <property type="match status" value="1"/>
</dbReference>
<dbReference type="InterPro" id="IPR003761">
    <property type="entry name" value="Exonuc_VII_S"/>
</dbReference>
<comment type="catalytic activity">
    <reaction evidence="6">
        <text>Exonucleolytic cleavage in either 5'- to 3'- or 3'- to 5'-direction to yield nucleoside 5'-phosphates.</text>
        <dbReference type="EC" id="3.1.11.6"/>
    </reaction>
</comment>
<evidence type="ECO:0000256" key="7">
    <source>
        <dbReference type="SAM" id="MobiDB-lite"/>
    </source>
</evidence>
<dbReference type="STRING" id="106634.TVD_11830"/>
<dbReference type="GO" id="GO:0006308">
    <property type="term" value="P:DNA catabolic process"/>
    <property type="evidence" value="ECO:0007669"/>
    <property type="project" value="UniProtKB-UniRule"/>
</dbReference>
<feature type="compositionally biased region" description="Basic and acidic residues" evidence="7">
    <location>
        <begin position="77"/>
        <end position="95"/>
    </location>
</feature>
<dbReference type="Gene3D" id="1.10.287.1040">
    <property type="entry name" value="Exonuclease VII, small subunit"/>
    <property type="match status" value="1"/>
</dbReference>
<dbReference type="EC" id="3.1.11.6" evidence="6"/>
<accession>A0A0G3G428</accession>
<dbReference type="NCBIfam" id="TIGR01280">
    <property type="entry name" value="xseB"/>
    <property type="match status" value="1"/>
</dbReference>
<evidence type="ECO:0000256" key="1">
    <source>
        <dbReference type="ARBA" id="ARBA00009998"/>
    </source>
</evidence>
<keyword evidence="9" id="KW-1185">Reference proteome</keyword>
<evidence type="ECO:0000256" key="4">
    <source>
        <dbReference type="ARBA" id="ARBA00022801"/>
    </source>
</evidence>
<evidence type="ECO:0000256" key="2">
    <source>
        <dbReference type="ARBA" id="ARBA00022490"/>
    </source>
</evidence>
<comment type="similarity">
    <text evidence="1 6">Belongs to the XseB family.</text>
</comment>
<name>A0A0G3G428_9GAMM</name>
<comment type="subcellular location">
    <subcellularLocation>
        <location evidence="6">Cytoplasm</location>
    </subcellularLocation>
</comment>
<protein>
    <recommendedName>
        <fullName evidence="6">Exodeoxyribonuclease 7 small subunit</fullName>
        <ecNumber evidence="6">3.1.11.6</ecNumber>
    </recommendedName>
    <alternativeName>
        <fullName evidence="6">Exodeoxyribonuclease VII small subunit</fullName>
        <shortName evidence="6">Exonuclease VII small subunit</shortName>
    </alternativeName>
</protein>
<dbReference type="InterPro" id="IPR037004">
    <property type="entry name" value="Exonuc_VII_ssu_sf"/>
</dbReference>
<dbReference type="Pfam" id="PF02609">
    <property type="entry name" value="Exonuc_VII_S"/>
    <property type="match status" value="1"/>
</dbReference>
<dbReference type="GO" id="GO:0005829">
    <property type="term" value="C:cytosol"/>
    <property type="evidence" value="ECO:0007669"/>
    <property type="project" value="TreeGrafter"/>
</dbReference>
<dbReference type="RefSeq" id="WP_047251677.1">
    <property type="nucleotide sequence ID" value="NZ_CP011367.1"/>
</dbReference>
<evidence type="ECO:0000313" key="9">
    <source>
        <dbReference type="Proteomes" id="UP000064201"/>
    </source>
</evidence>
<evidence type="ECO:0000313" key="8">
    <source>
        <dbReference type="EMBL" id="AKJ96003.1"/>
    </source>
</evidence>
<dbReference type="NCBIfam" id="NF002140">
    <property type="entry name" value="PRK00977.1-4"/>
    <property type="match status" value="1"/>
</dbReference>
<dbReference type="OrthoDB" id="9801128at2"/>
<organism evidence="8 9">
    <name type="scientific">Thioalkalivibrio versutus</name>
    <dbReference type="NCBI Taxonomy" id="106634"/>
    <lineage>
        <taxon>Bacteria</taxon>
        <taxon>Pseudomonadati</taxon>
        <taxon>Pseudomonadota</taxon>
        <taxon>Gammaproteobacteria</taxon>
        <taxon>Chromatiales</taxon>
        <taxon>Ectothiorhodospiraceae</taxon>
        <taxon>Thioalkalivibrio</taxon>
    </lineage>
</organism>
<evidence type="ECO:0000256" key="6">
    <source>
        <dbReference type="HAMAP-Rule" id="MF_00337"/>
    </source>
</evidence>
<dbReference type="Proteomes" id="UP000064201">
    <property type="component" value="Chromosome"/>
</dbReference>
<dbReference type="GO" id="GO:0009318">
    <property type="term" value="C:exodeoxyribonuclease VII complex"/>
    <property type="evidence" value="ECO:0007669"/>
    <property type="project" value="UniProtKB-UniRule"/>
</dbReference>
<keyword evidence="4 6" id="KW-0378">Hydrolase</keyword>
<evidence type="ECO:0000256" key="3">
    <source>
        <dbReference type="ARBA" id="ARBA00022722"/>
    </source>
</evidence>
<dbReference type="EMBL" id="CP011367">
    <property type="protein sequence ID" value="AKJ96003.1"/>
    <property type="molecule type" value="Genomic_DNA"/>
</dbReference>
<proteinExistence type="inferred from homology"/>
<comment type="subunit">
    <text evidence="6">Heterooligomer composed of large and small subunits.</text>
</comment>
<dbReference type="PATRIC" id="fig|106634.4.peg.2416"/>
<keyword evidence="2 6" id="KW-0963">Cytoplasm</keyword>
<dbReference type="AlphaFoldDB" id="A0A0G3G428"/>
<gene>
    <name evidence="6" type="primary">xseB</name>
    <name evidence="8" type="ORF">TVD_11830</name>
</gene>
<sequence length="101" mass="10925">MTDSPSADSPAEFEASLEALEALVARMESGELGLEQSLGEFQRGMELVNRCQLALDDAQRRIEALAQEAPSATAAQNDHHASTHVPRTPEPHDTTDPDVPF</sequence>
<evidence type="ECO:0000256" key="5">
    <source>
        <dbReference type="ARBA" id="ARBA00022839"/>
    </source>
</evidence>
<feature type="region of interest" description="Disordered" evidence="7">
    <location>
        <begin position="66"/>
        <end position="101"/>
    </location>
</feature>
<keyword evidence="5 6" id="KW-0269">Exonuclease</keyword>
<dbReference type="HAMAP" id="MF_00337">
    <property type="entry name" value="Exonuc_7_S"/>
    <property type="match status" value="1"/>
</dbReference>
<dbReference type="SUPFAM" id="SSF116842">
    <property type="entry name" value="XseB-like"/>
    <property type="match status" value="1"/>
</dbReference>
<comment type="function">
    <text evidence="6">Bidirectionally degrades single-stranded DNA into large acid-insoluble oligonucleotides, which are then degraded further into small acid-soluble oligonucleotides.</text>
</comment>
<dbReference type="GO" id="GO:0008855">
    <property type="term" value="F:exodeoxyribonuclease VII activity"/>
    <property type="evidence" value="ECO:0007669"/>
    <property type="project" value="UniProtKB-UniRule"/>
</dbReference>